<name>A0AAD7UJ86_9STRA</name>
<evidence type="ECO:0000313" key="3">
    <source>
        <dbReference type="Proteomes" id="UP001230188"/>
    </source>
</evidence>
<reference evidence="2" key="1">
    <citation type="submission" date="2023-01" db="EMBL/GenBank/DDBJ databases">
        <title>Metagenome sequencing of chrysophaentin producing Chrysophaeum taylorii.</title>
        <authorList>
            <person name="Davison J."/>
            <person name="Bewley C."/>
        </authorList>
    </citation>
    <scope>NUCLEOTIDE SEQUENCE</scope>
    <source>
        <strain evidence="2">NIES-1699</strain>
    </source>
</reference>
<evidence type="ECO:0000313" key="2">
    <source>
        <dbReference type="EMBL" id="KAJ8607114.1"/>
    </source>
</evidence>
<feature type="domain" description="DUF6815" evidence="1">
    <location>
        <begin position="310"/>
        <end position="415"/>
    </location>
</feature>
<sequence length="461" mass="50335">MGAGASAQEECKSHYSEHAKYKSIADAKEKLGADTVDAYVKRHRYNELLESPADAKYKMAVVEFNVPGVKNGGTDKGPNGHRIDSIPIANGVIKAGGGCKIIKYFHDKHEEFAAEVEQYDALIVRINPGQLSQGTSEGTQKRFDDLMNSMIAKGKAVWSSPGVQTNMGAKDALCKIASMKCGLVDTFAYYDAETLEKKFKQTMAFQPRVIKQNRGSAGEGIWLCWLEGKEYCKKFGDASLEDSDKLKLMEMNDNHVEYHTVKEFLIFCEHGPDAPGAGTWTSTFPGKYLEGGKEAGGQLVDQRLLPRISEGEVRVLMSGDTCQMIIHKKPEGGLSAVGGNSAYTYYDPTDPKYADLLAKLLGDIENGLMEALDLKGEPLPLLWTCDYIPKDPEDPAAATVDTEYVVGEFNCSCVGVSKFQAVCGGDKTLADVSDEDYFDACKLTDLMGAQAIKMLDKLRGA</sequence>
<dbReference type="EMBL" id="JAQMWT010000232">
    <property type="protein sequence ID" value="KAJ8607114.1"/>
    <property type="molecule type" value="Genomic_DNA"/>
</dbReference>
<dbReference type="InterPro" id="IPR049212">
    <property type="entry name" value="DUF6815"/>
</dbReference>
<organism evidence="2 3">
    <name type="scientific">Chrysophaeum taylorii</name>
    <dbReference type="NCBI Taxonomy" id="2483200"/>
    <lineage>
        <taxon>Eukaryota</taxon>
        <taxon>Sar</taxon>
        <taxon>Stramenopiles</taxon>
        <taxon>Ochrophyta</taxon>
        <taxon>Pelagophyceae</taxon>
        <taxon>Pelagomonadales</taxon>
        <taxon>Pelagomonadaceae</taxon>
        <taxon>Chrysophaeum</taxon>
    </lineage>
</organism>
<comment type="caution">
    <text evidence="2">The sequence shown here is derived from an EMBL/GenBank/DDBJ whole genome shotgun (WGS) entry which is preliminary data.</text>
</comment>
<proteinExistence type="predicted"/>
<dbReference type="Pfam" id="PF20668">
    <property type="entry name" value="DUF6815"/>
    <property type="match status" value="1"/>
</dbReference>
<keyword evidence="3" id="KW-1185">Reference proteome</keyword>
<evidence type="ECO:0000259" key="1">
    <source>
        <dbReference type="Pfam" id="PF20668"/>
    </source>
</evidence>
<dbReference type="AlphaFoldDB" id="A0AAD7UJ86"/>
<gene>
    <name evidence="2" type="ORF">CTAYLR_009164</name>
</gene>
<dbReference type="NCBIfam" id="NF033816">
    <property type="entry name" value="Cj0069_fam"/>
    <property type="match status" value="1"/>
</dbReference>
<protein>
    <recommendedName>
        <fullName evidence="1">DUF6815 domain-containing protein</fullName>
    </recommendedName>
</protein>
<accession>A0AAD7UJ86</accession>
<dbReference type="SUPFAM" id="SSF56059">
    <property type="entry name" value="Glutathione synthetase ATP-binding domain-like"/>
    <property type="match status" value="1"/>
</dbReference>
<dbReference type="Proteomes" id="UP001230188">
    <property type="component" value="Unassembled WGS sequence"/>
</dbReference>